<evidence type="ECO:0000313" key="2">
    <source>
        <dbReference type="Proteomes" id="UP000244855"/>
    </source>
</evidence>
<dbReference type="AlphaFoldDB" id="A0A2V1CX26"/>
<dbReference type="Proteomes" id="UP000244855">
    <property type="component" value="Unassembled WGS sequence"/>
</dbReference>
<proteinExistence type="predicted"/>
<name>A0A2V1CX26_9PLEO</name>
<protein>
    <submittedName>
        <fullName evidence="1">Uncharacterized protein</fullName>
    </submittedName>
</protein>
<organism evidence="1 2">
    <name type="scientific">Periconia macrospinosa</name>
    <dbReference type="NCBI Taxonomy" id="97972"/>
    <lineage>
        <taxon>Eukaryota</taxon>
        <taxon>Fungi</taxon>
        <taxon>Dikarya</taxon>
        <taxon>Ascomycota</taxon>
        <taxon>Pezizomycotina</taxon>
        <taxon>Dothideomycetes</taxon>
        <taxon>Pleosporomycetidae</taxon>
        <taxon>Pleosporales</taxon>
        <taxon>Massarineae</taxon>
        <taxon>Periconiaceae</taxon>
        <taxon>Periconia</taxon>
    </lineage>
</organism>
<reference evidence="1 2" key="1">
    <citation type="journal article" date="2018" name="Sci. Rep.">
        <title>Comparative genomics provides insights into the lifestyle and reveals functional heterogeneity of dark septate endophytic fungi.</title>
        <authorList>
            <person name="Knapp D.G."/>
            <person name="Nemeth J.B."/>
            <person name="Barry K."/>
            <person name="Hainaut M."/>
            <person name="Henrissat B."/>
            <person name="Johnson J."/>
            <person name="Kuo A."/>
            <person name="Lim J.H.P."/>
            <person name="Lipzen A."/>
            <person name="Nolan M."/>
            <person name="Ohm R.A."/>
            <person name="Tamas L."/>
            <person name="Grigoriev I.V."/>
            <person name="Spatafora J.W."/>
            <person name="Nagy L.G."/>
            <person name="Kovacs G.M."/>
        </authorList>
    </citation>
    <scope>NUCLEOTIDE SEQUENCE [LARGE SCALE GENOMIC DNA]</scope>
    <source>
        <strain evidence="1 2">DSE2036</strain>
    </source>
</reference>
<sequence length="75" mass="8383">MRGRRSITEGRRSTIDGKAGGASIDAILWVDDEAAKAGFEGDQGMERWLGSVVRHRGVEMSGMCWFFHEYASKYV</sequence>
<evidence type="ECO:0000313" key="1">
    <source>
        <dbReference type="EMBL" id="PVH90231.1"/>
    </source>
</evidence>
<dbReference type="EMBL" id="KZ806526">
    <property type="protein sequence ID" value="PVH90231.1"/>
    <property type="molecule type" value="Genomic_DNA"/>
</dbReference>
<keyword evidence="2" id="KW-1185">Reference proteome</keyword>
<accession>A0A2V1CX26</accession>
<gene>
    <name evidence="1" type="ORF">DM02DRAFT_665346</name>
</gene>